<dbReference type="SUPFAM" id="SSF57667">
    <property type="entry name" value="beta-beta-alpha zinc fingers"/>
    <property type="match status" value="1"/>
</dbReference>
<dbReference type="PANTHER" id="PTHR24394:SF48">
    <property type="entry name" value="ZINC FINGER PROTEIN 771"/>
    <property type="match status" value="1"/>
</dbReference>
<evidence type="ECO:0000313" key="11">
    <source>
        <dbReference type="EMBL" id="KAG9509411.1"/>
    </source>
</evidence>
<feature type="non-terminal residue" evidence="11">
    <location>
        <position position="105"/>
    </location>
</feature>
<evidence type="ECO:0000256" key="9">
    <source>
        <dbReference type="PROSITE-ProRule" id="PRU00042"/>
    </source>
</evidence>
<dbReference type="Proteomes" id="UP000825002">
    <property type="component" value="Unassembled WGS sequence"/>
</dbReference>
<dbReference type="PROSITE" id="PS50157">
    <property type="entry name" value="ZINC_FINGER_C2H2_2"/>
    <property type="match status" value="2"/>
</dbReference>
<evidence type="ECO:0000256" key="7">
    <source>
        <dbReference type="ARBA" id="ARBA00023163"/>
    </source>
</evidence>
<feature type="non-terminal residue" evidence="11">
    <location>
        <position position="1"/>
    </location>
</feature>
<dbReference type="Pfam" id="PF00096">
    <property type="entry name" value="zf-C2H2"/>
    <property type="match status" value="3"/>
</dbReference>
<dbReference type="PROSITE" id="PS00028">
    <property type="entry name" value="ZINC_FINGER_C2H2_1"/>
    <property type="match status" value="2"/>
</dbReference>
<keyword evidence="4 9" id="KW-0863">Zinc-finger</keyword>
<evidence type="ECO:0000256" key="1">
    <source>
        <dbReference type="ARBA" id="ARBA00004123"/>
    </source>
</evidence>
<keyword evidence="5" id="KW-0862">Zinc</keyword>
<feature type="domain" description="C2H2-type" evidence="10">
    <location>
        <begin position="34"/>
        <end position="61"/>
    </location>
</feature>
<dbReference type="InterPro" id="IPR013087">
    <property type="entry name" value="Znf_C2H2_type"/>
</dbReference>
<evidence type="ECO:0000256" key="3">
    <source>
        <dbReference type="ARBA" id="ARBA00022737"/>
    </source>
</evidence>
<evidence type="ECO:0000256" key="6">
    <source>
        <dbReference type="ARBA" id="ARBA00023015"/>
    </source>
</evidence>
<keyword evidence="6" id="KW-0805">Transcription regulation</keyword>
<feature type="domain" description="C2H2-type" evidence="10">
    <location>
        <begin position="6"/>
        <end position="33"/>
    </location>
</feature>
<dbReference type="Gene3D" id="3.30.160.60">
    <property type="entry name" value="Classic Zinc Finger"/>
    <property type="match status" value="3"/>
</dbReference>
<proteinExistence type="predicted"/>
<evidence type="ECO:0000313" key="12">
    <source>
        <dbReference type="Proteomes" id="UP000825002"/>
    </source>
</evidence>
<reference evidence="11 12" key="1">
    <citation type="submission" date="2020-10" db="EMBL/GenBank/DDBJ databases">
        <authorList>
            <person name="Klimov P.B."/>
            <person name="Dyachkov S.M."/>
            <person name="Chetverikov P.E."/>
        </authorList>
    </citation>
    <scope>NUCLEOTIDE SEQUENCE [LARGE SCALE GENOMIC DNA]</scope>
    <source>
        <strain evidence="11">BMOC 18-1129-001#AD2665</strain>
        <tissue evidence="11">Entire mites</tissue>
    </source>
</reference>
<keyword evidence="7" id="KW-0804">Transcription</keyword>
<dbReference type="InterPro" id="IPR036236">
    <property type="entry name" value="Znf_C2H2_sf"/>
</dbReference>
<accession>A0ABQ7S7R0</accession>
<gene>
    <name evidence="11" type="primary">ZFP2</name>
    <name evidence="11" type="ORF">GZH46_02072</name>
</gene>
<name>A0ABQ7S7R0_9ACAR</name>
<comment type="subcellular location">
    <subcellularLocation>
        <location evidence="1">Nucleus</location>
    </subcellularLocation>
</comment>
<keyword evidence="2" id="KW-0479">Metal-binding</keyword>
<keyword evidence="12" id="KW-1185">Reference proteome</keyword>
<organism evidence="11 12">
    <name type="scientific">Fragariocoptes setiger</name>
    <dbReference type="NCBI Taxonomy" id="1670756"/>
    <lineage>
        <taxon>Eukaryota</taxon>
        <taxon>Metazoa</taxon>
        <taxon>Ecdysozoa</taxon>
        <taxon>Arthropoda</taxon>
        <taxon>Chelicerata</taxon>
        <taxon>Arachnida</taxon>
        <taxon>Acari</taxon>
        <taxon>Acariformes</taxon>
        <taxon>Trombidiformes</taxon>
        <taxon>Prostigmata</taxon>
        <taxon>Eupodina</taxon>
        <taxon>Eriophyoidea</taxon>
        <taxon>Phytoptidae</taxon>
        <taxon>Fragariocoptes</taxon>
    </lineage>
</organism>
<keyword evidence="8" id="KW-0539">Nucleus</keyword>
<evidence type="ECO:0000259" key="10">
    <source>
        <dbReference type="PROSITE" id="PS50157"/>
    </source>
</evidence>
<dbReference type="PANTHER" id="PTHR24394">
    <property type="entry name" value="ZINC FINGER PROTEIN"/>
    <property type="match status" value="1"/>
</dbReference>
<protein>
    <submittedName>
        <fullName evidence="11">Zinc finger protein 2-like protein</fullName>
    </submittedName>
</protein>
<evidence type="ECO:0000256" key="2">
    <source>
        <dbReference type="ARBA" id="ARBA00022723"/>
    </source>
</evidence>
<dbReference type="EMBL" id="JAIFTH010000489">
    <property type="protein sequence ID" value="KAG9509411.1"/>
    <property type="molecule type" value="Genomic_DNA"/>
</dbReference>
<sequence>RSEEYSICNVCSKTFSTKGNLKSHLKIHTGEKPFSCDRCDSRFTEKSSLKIHNRIHNGEKPYKCKICGRSFSQAGETWGDTIGYTPVNIHIGVQNVTSRSREDNL</sequence>
<evidence type="ECO:0000256" key="4">
    <source>
        <dbReference type="ARBA" id="ARBA00022771"/>
    </source>
</evidence>
<comment type="caution">
    <text evidence="11">The sequence shown here is derived from an EMBL/GenBank/DDBJ whole genome shotgun (WGS) entry which is preliminary data.</text>
</comment>
<keyword evidence="3" id="KW-0677">Repeat</keyword>
<evidence type="ECO:0000256" key="8">
    <source>
        <dbReference type="ARBA" id="ARBA00023242"/>
    </source>
</evidence>
<dbReference type="SMART" id="SM00355">
    <property type="entry name" value="ZnF_C2H2"/>
    <property type="match status" value="2"/>
</dbReference>
<evidence type="ECO:0000256" key="5">
    <source>
        <dbReference type="ARBA" id="ARBA00022833"/>
    </source>
</evidence>